<dbReference type="PANTHER" id="PTHR15371">
    <property type="entry name" value="TIM23"/>
    <property type="match status" value="1"/>
</dbReference>
<organism evidence="7">
    <name type="scientific">Harpegnathos saltator</name>
    <name type="common">Jerdon's jumping ant</name>
    <dbReference type="NCBI Taxonomy" id="610380"/>
    <lineage>
        <taxon>Eukaryota</taxon>
        <taxon>Metazoa</taxon>
        <taxon>Ecdysozoa</taxon>
        <taxon>Arthropoda</taxon>
        <taxon>Hexapoda</taxon>
        <taxon>Insecta</taxon>
        <taxon>Pterygota</taxon>
        <taxon>Neoptera</taxon>
        <taxon>Endopterygota</taxon>
        <taxon>Hymenoptera</taxon>
        <taxon>Apocrita</taxon>
        <taxon>Aculeata</taxon>
        <taxon>Formicoidea</taxon>
        <taxon>Formicidae</taxon>
        <taxon>Ponerinae</taxon>
        <taxon>Ponerini</taxon>
        <taxon>Harpegnathos</taxon>
    </lineage>
</organism>
<keyword evidence="4 5" id="KW-0472">Membrane</keyword>
<reference evidence="6 7" key="1">
    <citation type="journal article" date="2010" name="Science">
        <title>Genomic comparison of the ants Camponotus floridanus and Harpegnathos saltator.</title>
        <authorList>
            <person name="Bonasio R."/>
            <person name="Zhang G."/>
            <person name="Ye C."/>
            <person name="Mutti N.S."/>
            <person name="Fang X."/>
            <person name="Qin N."/>
            <person name="Donahue G."/>
            <person name="Yang P."/>
            <person name="Li Q."/>
            <person name="Li C."/>
            <person name="Zhang P."/>
            <person name="Huang Z."/>
            <person name="Berger S.L."/>
            <person name="Reinberg D."/>
            <person name="Wang J."/>
            <person name="Liebig J."/>
        </authorList>
    </citation>
    <scope>NUCLEOTIDE SEQUENCE [LARGE SCALE GENOMIC DNA]</scope>
    <source>
        <strain evidence="6 7">R22 G/1</strain>
    </source>
</reference>
<dbReference type="STRING" id="610380.E2B8W8"/>
<comment type="subcellular location">
    <subcellularLocation>
        <location evidence="1">Membrane</location>
        <topology evidence="1">Multi-pass membrane protein</topology>
    </subcellularLocation>
</comment>
<evidence type="ECO:0000256" key="4">
    <source>
        <dbReference type="ARBA" id="ARBA00023136"/>
    </source>
</evidence>
<dbReference type="InParanoid" id="E2B8W8"/>
<keyword evidence="7" id="KW-1185">Reference proteome</keyword>
<dbReference type="FunCoup" id="E2B8W8">
    <property type="interactions" value="641"/>
</dbReference>
<keyword evidence="2 5" id="KW-0812">Transmembrane</keyword>
<proteinExistence type="predicted"/>
<feature type="transmembrane region" description="Helical" evidence="5">
    <location>
        <begin position="169"/>
        <end position="186"/>
    </location>
</feature>
<dbReference type="InterPro" id="IPR045238">
    <property type="entry name" value="Tim23-like"/>
</dbReference>
<dbReference type="EMBL" id="GL446390">
    <property type="protein sequence ID" value="EFN87867.1"/>
    <property type="molecule type" value="Genomic_DNA"/>
</dbReference>
<evidence type="ECO:0000256" key="1">
    <source>
        <dbReference type="ARBA" id="ARBA00004141"/>
    </source>
</evidence>
<evidence type="ECO:0000313" key="6">
    <source>
        <dbReference type="EMBL" id="EFN87867.1"/>
    </source>
</evidence>
<protein>
    <submittedName>
        <fullName evidence="6">Mitochondrial import inner membrane translocase subunit Tim23</fullName>
    </submittedName>
</protein>
<name>E2B8W8_HARSA</name>
<dbReference type="GO" id="GO:0005744">
    <property type="term" value="C:TIM23 mitochondrial import inner membrane translocase complex"/>
    <property type="evidence" value="ECO:0007669"/>
    <property type="project" value="TreeGrafter"/>
</dbReference>
<gene>
    <name evidence="6" type="ORF">EAI_14200</name>
</gene>
<dbReference type="AlphaFoldDB" id="E2B8W8"/>
<evidence type="ECO:0000256" key="2">
    <source>
        <dbReference type="ARBA" id="ARBA00022692"/>
    </source>
</evidence>
<dbReference type="PhylomeDB" id="E2B8W8"/>
<dbReference type="Proteomes" id="UP000008237">
    <property type="component" value="Unassembled WGS sequence"/>
</dbReference>
<dbReference type="KEGG" id="hst:105192387"/>
<accession>E2B8W8</accession>
<evidence type="ECO:0000313" key="7">
    <source>
        <dbReference type="Proteomes" id="UP000008237"/>
    </source>
</evidence>
<dbReference type="GO" id="GO:0008320">
    <property type="term" value="F:protein transmembrane transporter activity"/>
    <property type="evidence" value="ECO:0007669"/>
    <property type="project" value="TreeGrafter"/>
</dbReference>
<dbReference type="OMA" id="DNDNIWS"/>
<keyword evidence="3 5" id="KW-1133">Transmembrane helix</keyword>
<evidence type="ECO:0000256" key="5">
    <source>
        <dbReference type="SAM" id="Phobius"/>
    </source>
</evidence>
<dbReference type="PANTHER" id="PTHR15371:SF0">
    <property type="entry name" value="SD19278P"/>
    <property type="match status" value="1"/>
</dbReference>
<dbReference type="Pfam" id="PF02466">
    <property type="entry name" value="Tim17"/>
    <property type="match status" value="1"/>
</dbReference>
<dbReference type="OrthoDB" id="159299at2759"/>
<dbReference type="GO" id="GO:0030150">
    <property type="term" value="P:protein import into mitochondrial matrix"/>
    <property type="evidence" value="ECO:0007669"/>
    <property type="project" value="TreeGrafter"/>
</dbReference>
<feature type="transmembrane region" description="Helical" evidence="5">
    <location>
        <begin position="120"/>
        <end position="140"/>
    </location>
</feature>
<sequence>MLDFMGNSRKNEVDNGAYSNTNIPVTLQQGLSLSPYMNVDPSYLPISQPEFIFPEGAVKQRGRLELAFGQIGAACILGAGIGGASGLYRGIKATTIAGETGKLRRTQLINHVMKGGANMANSLGVITIMYTCAGIGITWIRGTDDSLNTIGAAAASAALFRSAAGVRKAGFASAIAAGVATMYCIWNNGGFSSQRMREWKSYRS</sequence>
<evidence type="ECO:0000256" key="3">
    <source>
        <dbReference type="ARBA" id="ARBA00022989"/>
    </source>
</evidence>